<feature type="domain" description="FAD-binding" evidence="2">
    <location>
        <begin position="11"/>
        <end position="339"/>
    </location>
</feature>
<evidence type="ECO:0000256" key="1">
    <source>
        <dbReference type="ARBA" id="ARBA00023002"/>
    </source>
</evidence>
<dbReference type="RefSeq" id="WP_138691454.1">
    <property type="nucleotide sequence ID" value="NZ_JBHSAZ010000089.1"/>
</dbReference>
<dbReference type="Proteomes" id="UP000306628">
    <property type="component" value="Unassembled WGS sequence"/>
</dbReference>
<dbReference type="InterPro" id="IPR036188">
    <property type="entry name" value="FAD/NAD-bd_sf"/>
</dbReference>
<dbReference type="PANTHER" id="PTHR43476">
    <property type="entry name" value="3-(3-HYDROXY-PHENYL)PROPIONATE/3-HYDROXYCINNAMIC ACID HYDROXYLASE"/>
    <property type="match status" value="1"/>
</dbReference>
<proteinExistence type="predicted"/>
<dbReference type="Pfam" id="PF01494">
    <property type="entry name" value="FAD_binding_3"/>
    <property type="match status" value="1"/>
</dbReference>
<keyword evidence="1" id="KW-0560">Oxidoreductase</keyword>
<dbReference type="GO" id="GO:0016491">
    <property type="term" value="F:oxidoreductase activity"/>
    <property type="evidence" value="ECO:0007669"/>
    <property type="project" value="UniProtKB-KW"/>
</dbReference>
<dbReference type="Gene3D" id="3.50.50.60">
    <property type="entry name" value="FAD/NAD(P)-binding domain"/>
    <property type="match status" value="2"/>
</dbReference>
<name>A0A5S4GJP0_9ACTN</name>
<dbReference type="InterPro" id="IPR050631">
    <property type="entry name" value="PheA/TfdB_FAD_monoxygenase"/>
</dbReference>
<sequence length="416" mass="45248">MGSIAETSVACVVAGGGPAGMVLGLLLARSGVDVAVLEKYPDFLRDFRGDTVHASTLNLLDELGLGDRFAALPQQRERRLTMEFDDGVIGEDFSRLPGRHQHIALVPQWDFLNLLAEAAAESPHFHLAQNAEVDGLLRQGGRVCGVRYTDKDTGRVGEVRAPLVVAADGRHSTVRDLLDLRPRSSAAPHDCLYVRIPRLPGDPDGTFLRFSATGGLIMINRGDYWQAALLIAKNMAQAARADDGAWTRRTIARLAPYTSERMAAIGARDIAVLQIRIDRLARWWVPGALLIGDAAHAMSPIAGVGVNLAIQDAVAAARILVPALRRGRVSEKELARVQRRRQWPTVITQAAQRKAQERFVAASIADDGAAPAPLRLPQPLRVLRHWRGFPYLLGRVVGLGIRPERLTGSLEPLSHG</sequence>
<gene>
    <name evidence="3" type="ORF">ETD85_21020</name>
</gene>
<dbReference type="InterPro" id="IPR002938">
    <property type="entry name" value="FAD-bd"/>
</dbReference>
<dbReference type="PANTHER" id="PTHR43476:SF5">
    <property type="entry name" value="FAD-DEPENDENT MONOOXYGENASE"/>
    <property type="match status" value="1"/>
</dbReference>
<dbReference type="PRINTS" id="PR00420">
    <property type="entry name" value="RNGMNOXGNASE"/>
</dbReference>
<keyword evidence="4" id="KW-1185">Reference proteome</keyword>
<dbReference type="OrthoDB" id="9791689at2"/>
<reference evidence="3 4" key="1">
    <citation type="submission" date="2019-05" db="EMBL/GenBank/DDBJ databases">
        <title>Draft genome sequence of Nonomuraea zeae DSM 100528.</title>
        <authorList>
            <person name="Saricaoglu S."/>
            <person name="Isik K."/>
        </authorList>
    </citation>
    <scope>NUCLEOTIDE SEQUENCE [LARGE SCALE GENOMIC DNA]</scope>
    <source>
        <strain evidence="3 4">DSM 100528</strain>
    </source>
</reference>
<dbReference type="GO" id="GO:0071949">
    <property type="term" value="F:FAD binding"/>
    <property type="evidence" value="ECO:0007669"/>
    <property type="project" value="InterPro"/>
</dbReference>
<dbReference type="SUPFAM" id="SSF51905">
    <property type="entry name" value="FAD/NAD(P)-binding domain"/>
    <property type="match status" value="1"/>
</dbReference>
<evidence type="ECO:0000313" key="3">
    <source>
        <dbReference type="EMBL" id="TMR33089.1"/>
    </source>
</evidence>
<comment type="caution">
    <text evidence="3">The sequence shown here is derived from an EMBL/GenBank/DDBJ whole genome shotgun (WGS) entry which is preliminary data.</text>
</comment>
<evidence type="ECO:0000259" key="2">
    <source>
        <dbReference type="Pfam" id="PF01494"/>
    </source>
</evidence>
<protein>
    <submittedName>
        <fullName evidence="3">FAD-dependent oxidoreductase</fullName>
    </submittedName>
</protein>
<organism evidence="3 4">
    <name type="scientific">Nonomuraea zeae</name>
    <dbReference type="NCBI Taxonomy" id="1642303"/>
    <lineage>
        <taxon>Bacteria</taxon>
        <taxon>Bacillati</taxon>
        <taxon>Actinomycetota</taxon>
        <taxon>Actinomycetes</taxon>
        <taxon>Streptosporangiales</taxon>
        <taxon>Streptosporangiaceae</taxon>
        <taxon>Nonomuraea</taxon>
    </lineage>
</organism>
<dbReference type="EMBL" id="VCKX01000061">
    <property type="protein sequence ID" value="TMR33089.1"/>
    <property type="molecule type" value="Genomic_DNA"/>
</dbReference>
<evidence type="ECO:0000313" key="4">
    <source>
        <dbReference type="Proteomes" id="UP000306628"/>
    </source>
</evidence>
<accession>A0A5S4GJP0</accession>
<dbReference type="AlphaFoldDB" id="A0A5S4GJP0"/>